<keyword evidence="6" id="KW-1185">Reference proteome</keyword>
<dbReference type="EMBL" id="CP048985">
    <property type="protein sequence ID" value="QID79000.1"/>
    <property type="molecule type" value="Genomic_DNA"/>
</dbReference>
<feature type="compositionally biased region" description="Polar residues" evidence="3">
    <location>
        <begin position="169"/>
        <end position="199"/>
    </location>
</feature>
<organism evidence="5 6">
    <name type="scientific">Saccharomyces pastorianus</name>
    <name type="common">Lager yeast</name>
    <name type="synonym">Saccharomyces cerevisiae x Saccharomyces eubayanus</name>
    <dbReference type="NCBI Taxonomy" id="27292"/>
    <lineage>
        <taxon>Eukaryota</taxon>
        <taxon>Fungi</taxon>
        <taxon>Dikarya</taxon>
        <taxon>Ascomycota</taxon>
        <taxon>Saccharomycotina</taxon>
        <taxon>Saccharomycetes</taxon>
        <taxon>Saccharomycetales</taxon>
        <taxon>Saccharomycetaceae</taxon>
        <taxon>Saccharomyces</taxon>
    </lineage>
</organism>
<protein>
    <submittedName>
        <fullName evidence="5">Protein slf1</fullName>
    </submittedName>
</protein>
<dbReference type="InterPro" id="IPR036390">
    <property type="entry name" value="WH_DNA-bd_sf"/>
</dbReference>
<reference evidence="5 6" key="1">
    <citation type="journal article" date="2019" name="BMC Genomics">
        <title>Chromosome level assembly and comparative genome analysis confirm lager-brewing yeasts originated from a single hybridization.</title>
        <authorList>
            <person name="Salazar A.N."/>
            <person name="Gorter de Vries A.R."/>
            <person name="van den Broek M."/>
            <person name="Brouwers N."/>
            <person name="de la Torre Cortes P."/>
            <person name="Kuijpers N.G.A."/>
            <person name="Daran J.G."/>
            <person name="Abeel T."/>
        </authorList>
    </citation>
    <scope>NUCLEOTIDE SEQUENCE [LARGE SCALE GENOMIC DNA]</scope>
    <source>
        <strain evidence="5 6">CBS 1483</strain>
    </source>
</reference>
<dbReference type="Proteomes" id="UP000501346">
    <property type="component" value="Chromosome ScIV"/>
</dbReference>
<dbReference type="AlphaFoldDB" id="A0A6C1DQV4"/>
<evidence type="ECO:0000313" key="6">
    <source>
        <dbReference type="Proteomes" id="UP000501346"/>
    </source>
</evidence>
<dbReference type="InterPro" id="IPR045180">
    <property type="entry name" value="La_dom_prot"/>
</dbReference>
<dbReference type="GO" id="GO:0045727">
    <property type="term" value="P:positive regulation of translation"/>
    <property type="evidence" value="ECO:0007669"/>
    <property type="project" value="TreeGrafter"/>
</dbReference>
<dbReference type="InterPro" id="IPR006630">
    <property type="entry name" value="La_HTH"/>
</dbReference>
<keyword evidence="1 2" id="KW-0694">RNA-binding</keyword>
<feature type="region of interest" description="Disordered" evidence="3">
    <location>
        <begin position="82"/>
        <end position="143"/>
    </location>
</feature>
<gene>
    <name evidence="5" type="primary">SLF1</name>
    <name evidence="5" type="ORF">GRS66_001232</name>
</gene>
<evidence type="ECO:0000256" key="3">
    <source>
        <dbReference type="SAM" id="MobiDB-lite"/>
    </source>
</evidence>
<dbReference type="InterPro" id="IPR036388">
    <property type="entry name" value="WH-like_DNA-bd_sf"/>
</dbReference>
<dbReference type="PANTHER" id="PTHR22792:SF132">
    <property type="entry name" value="LA-RELATED PROTEIN 1"/>
    <property type="match status" value="1"/>
</dbReference>
<accession>A0A6C1DQV4</accession>
<dbReference type="GO" id="GO:0005829">
    <property type="term" value="C:cytosol"/>
    <property type="evidence" value="ECO:0007669"/>
    <property type="project" value="TreeGrafter"/>
</dbReference>
<dbReference type="SMART" id="SM00715">
    <property type="entry name" value="LA"/>
    <property type="match status" value="1"/>
</dbReference>
<dbReference type="PROSITE" id="PS50961">
    <property type="entry name" value="HTH_LA"/>
    <property type="match status" value="1"/>
</dbReference>
<feature type="domain" description="HTH La-type RNA-binding" evidence="4">
    <location>
        <begin position="265"/>
        <end position="368"/>
    </location>
</feature>
<feature type="region of interest" description="Disordered" evidence="3">
    <location>
        <begin position="1"/>
        <end position="45"/>
    </location>
</feature>
<dbReference type="Pfam" id="PF05383">
    <property type="entry name" value="La"/>
    <property type="match status" value="1"/>
</dbReference>
<dbReference type="OrthoDB" id="340227at2759"/>
<name>A0A6C1DQV4_SACPS</name>
<evidence type="ECO:0000259" key="4">
    <source>
        <dbReference type="PROSITE" id="PS50961"/>
    </source>
</evidence>
<feature type="compositionally biased region" description="Polar residues" evidence="3">
    <location>
        <begin position="33"/>
        <end position="45"/>
    </location>
</feature>
<evidence type="ECO:0000256" key="2">
    <source>
        <dbReference type="PROSITE-ProRule" id="PRU00332"/>
    </source>
</evidence>
<feature type="compositionally biased region" description="Polar residues" evidence="3">
    <location>
        <begin position="1"/>
        <end position="16"/>
    </location>
</feature>
<dbReference type="Gene3D" id="1.10.10.10">
    <property type="entry name" value="Winged helix-like DNA-binding domain superfamily/Winged helix DNA-binding domain"/>
    <property type="match status" value="1"/>
</dbReference>
<dbReference type="GO" id="GO:0003723">
    <property type="term" value="F:RNA binding"/>
    <property type="evidence" value="ECO:0007669"/>
    <property type="project" value="UniProtKB-UniRule"/>
</dbReference>
<feature type="compositionally biased region" description="Basic residues" evidence="3">
    <location>
        <begin position="98"/>
        <end position="116"/>
    </location>
</feature>
<feature type="region of interest" description="Disordered" evidence="3">
    <location>
        <begin position="58"/>
        <end position="77"/>
    </location>
</feature>
<feature type="compositionally biased region" description="Polar residues" evidence="3">
    <location>
        <begin position="127"/>
        <end position="143"/>
    </location>
</feature>
<evidence type="ECO:0000256" key="1">
    <source>
        <dbReference type="ARBA" id="ARBA00022884"/>
    </source>
</evidence>
<dbReference type="CDD" id="cd07323">
    <property type="entry name" value="LAM"/>
    <property type="match status" value="1"/>
</dbReference>
<sequence>MSSQNLNDNPKNTSSAAEDKKKQTSSLKLAPIPTTSPWKSSSPYSNTVIPVEELRDISKTAKPSKNGSGSIKLTSNTKWTPITPSVIISGSKDTNSKSGKKSKNSKTNKKMKKRGKYNNDINKKDFNGQTNSTSEISNVSNLESKPLDANAKVNIHSSSGATAGGNIKRITNNNNSTNGRQSRNYQNRNGKTRYNNNSRHSQAANNAISFPNNYQARPEYIPNASHWLNNNSRNSYNQLSYIRQQQYYNNINYQQQLQTPYYYSMEPIFKSIESIKNQIEFYFSEENLKTDEFLRSKFKKANDGFIPMSLIGKFYRMVNLSLGGDPNLILASMREVLQHKETNHLEIAFGSIEGAQKNMADDFNPLENYFIRRENWAEYVTESNFDENDDETEKYNIEKLLGPNDLDNYSYMGYPNFFPGNENGKKSQSYDQGEISRQFEQNLQIND</sequence>
<feature type="compositionally biased region" description="Polar residues" evidence="3">
    <location>
        <begin position="61"/>
        <end position="77"/>
    </location>
</feature>
<dbReference type="PANTHER" id="PTHR22792">
    <property type="entry name" value="LUPUS LA PROTEIN-RELATED"/>
    <property type="match status" value="1"/>
</dbReference>
<dbReference type="GO" id="GO:0010494">
    <property type="term" value="C:cytoplasmic stress granule"/>
    <property type="evidence" value="ECO:0007669"/>
    <property type="project" value="TreeGrafter"/>
</dbReference>
<proteinExistence type="predicted"/>
<dbReference type="SUPFAM" id="SSF46785">
    <property type="entry name" value="Winged helix' DNA-binding domain"/>
    <property type="match status" value="1"/>
</dbReference>
<feature type="region of interest" description="Disordered" evidence="3">
    <location>
        <begin position="156"/>
        <end position="199"/>
    </location>
</feature>
<evidence type="ECO:0000313" key="5">
    <source>
        <dbReference type="EMBL" id="QID79000.1"/>
    </source>
</evidence>